<reference evidence="1 2" key="1">
    <citation type="submission" date="2020-08" db="EMBL/GenBank/DDBJ databases">
        <title>Genomic Encyclopedia of Type Strains, Phase IV (KMG-IV): sequencing the most valuable type-strain genomes for metagenomic binning, comparative biology and taxonomic classification.</title>
        <authorList>
            <person name="Goeker M."/>
        </authorList>
    </citation>
    <scope>NUCLEOTIDE SEQUENCE [LARGE SCALE GENOMIC DNA]</scope>
    <source>
        <strain evidence="1 2">DSM 29854</strain>
    </source>
</reference>
<dbReference type="Proteomes" id="UP000563094">
    <property type="component" value="Unassembled WGS sequence"/>
</dbReference>
<gene>
    <name evidence="1" type="ORF">FHS90_004121</name>
</gene>
<organism evidence="1 2">
    <name type="scientific">Rufibacter quisquiliarum</name>
    <dbReference type="NCBI Taxonomy" id="1549639"/>
    <lineage>
        <taxon>Bacteria</taxon>
        <taxon>Pseudomonadati</taxon>
        <taxon>Bacteroidota</taxon>
        <taxon>Cytophagia</taxon>
        <taxon>Cytophagales</taxon>
        <taxon>Hymenobacteraceae</taxon>
        <taxon>Rufibacter</taxon>
    </lineage>
</organism>
<proteinExistence type="predicted"/>
<evidence type="ECO:0000313" key="1">
    <source>
        <dbReference type="EMBL" id="MBA9079386.1"/>
    </source>
</evidence>
<sequence length="334" mass="37038">MRSFQRYILKGVLGLVLCGMGWEAVAQSDRPLSQYGRLPYFYNPAAAGMEDFTDLKVGFKQQWSAMNQVPRSYILAASHAFNGVNLPSLASYGKNRSVKPTARHAPKVGISGFVLQEAAGAYSDLQTGFSTAAHVPVSRKFYLSAGLTLGYNQVNVKLEDLRVRDRQDSYYQGLLGANGSLRYFSLDAGLMLYSDQTYIGYSAQRLLRVRLNEELDGSGKTYIRHTALLGHTFQLDPDWELAPGALVRYEGNLDLIVNLNAKVRYRNMVWVGAGVVPEGSVSALVGFAPTNRFTLNYSYDYSIAGANEFDFGDSHELVVGMALFKKSNQRAIMW</sequence>
<dbReference type="InterPro" id="IPR019861">
    <property type="entry name" value="PorP/SprF_Bacteroidetes"/>
</dbReference>
<comment type="caution">
    <text evidence="1">The sequence shown here is derived from an EMBL/GenBank/DDBJ whole genome shotgun (WGS) entry which is preliminary data.</text>
</comment>
<dbReference type="AlphaFoldDB" id="A0A839GXC1"/>
<dbReference type="EMBL" id="JACJIQ010000021">
    <property type="protein sequence ID" value="MBA9079386.1"/>
    <property type="molecule type" value="Genomic_DNA"/>
</dbReference>
<evidence type="ECO:0000313" key="2">
    <source>
        <dbReference type="Proteomes" id="UP000563094"/>
    </source>
</evidence>
<protein>
    <submittedName>
        <fullName evidence="1">Type IX secretion system PorP/SprF family membrane protein</fullName>
    </submittedName>
</protein>
<dbReference type="NCBIfam" id="TIGR03519">
    <property type="entry name" value="T9SS_PorP_fam"/>
    <property type="match status" value="1"/>
</dbReference>
<accession>A0A839GXC1</accession>
<name>A0A839GXC1_9BACT</name>
<dbReference type="Pfam" id="PF11751">
    <property type="entry name" value="PorP_SprF"/>
    <property type="match status" value="1"/>
</dbReference>
<dbReference type="RefSeq" id="WP_182514289.1">
    <property type="nucleotide sequence ID" value="NZ_JACJIQ010000021.1"/>
</dbReference>
<keyword evidence="2" id="KW-1185">Reference proteome</keyword>